<gene>
    <name evidence="1" type="ORF">K701_16200</name>
</gene>
<accession>A0ABQ6XT13</accession>
<keyword evidence="2" id="KW-1185">Reference proteome</keyword>
<comment type="caution">
    <text evidence="1">The sequence shown here is derived from an EMBL/GenBank/DDBJ whole genome shotgun (WGS) entry which is preliminary data.</text>
</comment>
<dbReference type="EMBL" id="ASYR01000019">
    <property type="protein sequence ID" value="KAF0648893.1"/>
    <property type="molecule type" value="Genomic_DNA"/>
</dbReference>
<organism evidence="1 2">
    <name type="scientific">Streptomyces fradiae ATCC 10745 = DSM 40063</name>
    <dbReference type="NCBI Taxonomy" id="1319510"/>
    <lineage>
        <taxon>Bacteria</taxon>
        <taxon>Bacillati</taxon>
        <taxon>Actinomycetota</taxon>
        <taxon>Actinomycetes</taxon>
        <taxon>Kitasatosporales</taxon>
        <taxon>Streptomycetaceae</taxon>
        <taxon>Streptomyces</taxon>
    </lineage>
</organism>
<evidence type="ECO:0000313" key="1">
    <source>
        <dbReference type="EMBL" id="KAF0648893.1"/>
    </source>
</evidence>
<sequence length="38" mass="3977">MLVMVSLAVGVRGSQFEALSEVSGAVPAWGRGAVRAMW</sequence>
<evidence type="ECO:0000313" key="2">
    <source>
        <dbReference type="Proteomes" id="UP000731519"/>
    </source>
</evidence>
<name>A0ABQ6XT13_STRFR</name>
<protein>
    <submittedName>
        <fullName evidence="1">Uncharacterized protein</fullName>
    </submittedName>
</protein>
<proteinExistence type="predicted"/>
<reference evidence="1 2" key="1">
    <citation type="submission" date="2013-05" db="EMBL/GenBank/DDBJ databases">
        <title>Genome Sequence of Streptomyces fradiae.</title>
        <authorList>
            <person name="Kirby R."/>
        </authorList>
    </citation>
    <scope>NUCLEOTIDE SEQUENCE [LARGE SCALE GENOMIC DNA]</scope>
    <source>
        <strain evidence="1 2">ATCC 10745</strain>
    </source>
</reference>
<dbReference type="Proteomes" id="UP000731519">
    <property type="component" value="Unassembled WGS sequence"/>
</dbReference>